<evidence type="ECO:0000256" key="14">
    <source>
        <dbReference type="ARBA" id="ARBA00045461"/>
    </source>
</evidence>
<keyword evidence="11" id="KW-0539">Nucleus</keyword>
<evidence type="ECO:0000256" key="13">
    <source>
        <dbReference type="ARBA" id="ARBA00023328"/>
    </source>
</evidence>
<dbReference type="SUPFAM" id="SSF47113">
    <property type="entry name" value="Histone-fold"/>
    <property type="match status" value="1"/>
</dbReference>
<comment type="caution">
    <text evidence="19">The sequence shown here is derived from an EMBL/GenBank/DDBJ whole genome shotgun (WGS) entry which is preliminary data.</text>
</comment>
<reference evidence="19 20" key="1">
    <citation type="journal article" date="2019" name="Mol. Ecol. Resour.">
        <title>Improving Illumina assemblies with Hi-C and long reads: an example with the North African dromedary.</title>
        <authorList>
            <person name="Elbers J.P."/>
            <person name="Rogers M.F."/>
            <person name="Perelman P.L."/>
            <person name="Proskuryakova A.A."/>
            <person name="Serdyukova N.A."/>
            <person name="Johnson W.E."/>
            <person name="Horin P."/>
            <person name="Corander J."/>
            <person name="Murphy D."/>
            <person name="Burger P.A."/>
        </authorList>
    </citation>
    <scope>NUCLEOTIDE SEQUENCE [LARGE SCALE GENOMIC DNA]</scope>
    <source>
        <strain evidence="19">Drom800</strain>
        <tissue evidence="19">Blood</tissue>
    </source>
</reference>
<dbReference type="PANTHER" id="PTHR46904:SF1">
    <property type="entry name" value="CENTROMERE PROTEIN T"/>
    <property type="match status" value="1"/>
</dbReference>
<dbReference type="InterPro" id="IPR032373">
    <property type="entry name" value="CENP-T_N"/>
</dbReference>
<evidence type="ECO:0000313" key="20">
    <source>
        <dbReference type="Proteomes" id="UP000299084"/>
    </source>
</evidence>
<keyword evidence="20" id="KW-1185">Reference proteome</keyword>
<protein>
    <recommendedName>
        <fullName evidence="4">Centromere protein T</fullName>
    </recommendedName>
</protein>
<keyword evidence="5" id="KW-0158">Chromosome</keyword>
<dbReference type="AlphaFoldDB" id="A0A5N4DSR3"/>
<evidence type="ECO:0000259" key="17">
    <source>
        <dbReference type="Pfam" id="PF15511"/>
    </source>
</evidence>
<evidence type="ECO:0000256" key="10">
    <source>
        <dbReference type="ARBA" id="ARBA00023125"/>
    </source>
</evidence>
<dbReference type="GO" id="GO:0000776">
    <property type="term" value="C:kinetochore"/>
    <property type="evidence" value="ECO:0007669"/>
    <property type="project" value="UniProtKB-KW"/>
</dbReference>
<dbReference type="GO" id="GO:0051382">
    <property type="term" value="P:kinetochore assembly"/>
    <property type="evidence" value="ECO:0007669"/>
    <property type="project" value="InterPro"/>
</dbReference>
<sequence>MADSYSLDCEPTTRTLLRRVLDTADPLTPRRPRSARTSAQRALLETPSSKKLRSQTKMTARRRSHKARSIDRLAHIQADGHLEEQTPRTLLKNILLTEPYGNADASSITSSLNLTFATPLQPQSVKRPGLARRPPTRRAVDVGPGKPAQLMAGKVEEVGALALGFPNTSSNISGEDGVEPLQNGVGEEAEGRMKEGLSMRGVEEATGAQGSARAEEPEEHTEVTEAEGSQGAIEAKEPEGSSGDEDTPGRTASPELASSTPEFLRARRLQFPEPAPPPSTAVYTDDYSAEHPEVGWVGLTEITPRQDPYKTGLNHYAKLFSFYAKMPMEKKSLEMVEKCLFYPNLLGSLDKYFQHLCDDLEVFAAHAGRKTVRPEDLELLMRRQGLVTDQVSLHVLVERHLPLEYRQLLIPCAFSGNSVFPAQ</sequence>
<feature type="domain" description="CENP-T/Histone H4 histone fold" evidence="17">
    <location>
        <begin position="309"/>
        <end position="413"/>
    </location>
</feature>
<comment type="subunit">
    <text evidence="15">Component of the CENPA-CAD complex, composed of CENPI, CENPK, CENPL, CENPO, CENPP, CENPQ, CENPR and CENPS. The CENPA-CAD complex is probably recruited on centromeres by the CENPA-NAC complex, at least composed of CENPA, CENPC, CENPH, CENPM, CENPN, CENPT and CENPU. Identified in a centromeric complex containing histones H2A, H2B, H3 and H4, and at least CENPA, CENPB, CENPC, CENPT, CENPN, HJURP, SUPT16H, SSRP1 and RSF1. Interacts (via N-terminus) with the NDC80 complex. Heterodimer with CENPW; this dimer coassembles with CENPS-CENPX heterodimers at centromeres to form the tetrameric CENP-T-W-S-X complex.</text>
</comment>
<evidence type="ECO:0000256" key="4">
    <source>
        <dbReference type="ARBA" id="ARBA00016401"/>
    </source>
</evidence>
<dbReference type="GO" id="GO:0051301">
    <property type="term" value="P:cell division"/>
    <property type="evidence" value="ECO:0007669"/>
    <property type="project" value="UniProtKB-KW"/>
</dbReference>
<evidence type="ECO:0000256" key="11">
    <source>
        <dbReference type="ARBA" id="ARBA00023242"/>
    </source>
</evidence>
<keyword evidence="8" id="KW-0498">Mitosis</keyword>
<name>A0A5N4DSR3_CAMDR</name>
<feature type="region of interest" description="Disordered" evidence="16">
    <location>
        <begin position="123"/>
        <end position="148"/>
    </location>
</feature>
<dbReference type="Pfam" id="PF16171">
    <property type="entry name" value="CENP-T_N"/>
    <property type="match status" value="2"/>
</dbReference>
<feature type="region of interest" description="Disordered" evidence="16">
    <location>
        <begin position="22"/>
        <end position="69"/>
    </location>
</feature>
<comment type="subcellular location">
    <subcellularLocation>
        <location evidence="2">Chromosome</location>
        <location evidence="2">Centromere</location>
        <location evidence="2">Kinetochore</location>
    </subcellularLocation>
    <subcellularLocation>
        <location evidence="1">Nucleus</location>
    </subcellularLocation>
</comment>
<comment type="similarity">
    <text evidence="3">Belongs to the CENP-T/CNN1 family.</text>
</comment>
<evidence type="ECO:0000256" key="15">
    <source>
        <dbReference type="ARBA" id="ARBA00046865"/>
    </source>
</evidence>
<evidence type="ECO:0000256" key="12">
    <source>
        <dbReference type="ARBA" id="ARBA00023306"/>
    </source>
</evidence>
<evidence type="ECO:0000256" key="2">
    <source>
        <dbReference type="ARBA" id="ARBA00004629"/>
    </source>
</evidence>
<evidence type="ECO:0000259" key="18">
    <source>
        <dbReference type="Pfam" id="PF16171"/>
    </source>
</evidence>
<dbReference type="GO" id="GO:0000278">
    <property type="term" value="P:mitotic cell cycle"/>
    <property type="evidence" value="ECO:0007669"/>
    <property type="project" value="TreeGrafter"/>
</dbReference>
<keyword evidence="9" id="KW-0995">Kinetochore</keyword>
<organism evidence="19 20">
    <name type="scientific">Camelus dromedarius</name>
    <name type="common">Dromedary</name>
    <name type="synonym">Arabian camel</name>
    <dbReference type="NCBI Taxonomy" id="9838"/>
    <lineage>
        <taxon>Eukaryota</taxon>
        <taxon>Metazoa</taxon>
        <taxon>Chordata</taxon>
        <taxon>Craniata</taxon>
        <taxon>Vertebrata</taxon>
        <taxon>Euteleostomi</taxon>
        <taxon>Mammalia</taxon>
        <taxon>Eutheria</taxon>
        <taxon>Laurasiatheria</taxon>
        <taxon>Artiodactyla</taxon>
        <taxon>Tylopoda</taxon>
        <taxon>Camelidae</taxon>
        <taxon>Camelus</taxon>
    </lineage>
</organism>
<dbReference type="GO" id="GO:0003677">
    <property type="term" value="F:DNA binding"/>
    <property type="evidence" value="ECO:0007669"/>
    <property type="project" value="UniProtKB-KW"/>
</dbReference>
<keyword evidence="12" id="KW-0131">Cell cycle</keyword>
<evidence type="ECO:0000256" key="8">
    <source>
        <dbReference type="ARBA" id="ARBA00022776"/>
    </source>
</evidence>
<keyword evidence="7" id="KW-0132">Cell division</keyword>
<keyword evidence="13" id="KW-0137">Centromere</keyword>
<feature type="compositionally biased region" description="Basic and acidic residues" evidence="16">
    <location>
        <begin position="190"/>
        <end position="203"/>
    </location>
</feature>
<evidence type="ECO:0000313" key="19">
    <source>
        <dbReference type="EMBL" id="KAB1274014.1"/>
    </source>
</evidence>
<dbReference type="GO" id="GO:0046982">
    <property type="term" value="F:protein heterodimerization activity"/>
    <property type="evidence" value="ECO:0007669"/>
    <property type="project" value="InterPro"/>
</dbReference>
<dbReference type="Proteomes" id="UP000299084">
    <property type="component" value="Unassembled WGS sequence"/>
</dbReference>
<feature type="region of interest" description="Disordered" evidence="16">
    <location>
        <begin position="190"/>
        <end position="259"/>
    </location>
</feature>
<dbReference type="Pfam" id="PF15511">
    <property type="entry name" value="CENP-T_C"/>
    <property type="match status" value="1"/>
</dbReference>
<accession>A0A5N4DSR3</accession>
<dbReference type="PANTHER" id="PTHR46904">
    <property type="entry name" value="CENTROMERE PROTEIN T"/>
    <property type="match status" value="1"/>
</dbReference>
<feature type="compositionally biased region" description="Basic residues" evidence="16">
    <location>
        <begin position="50"/>
        <end position="67"/>
    </location>
</feature>
<evidence type="ECO:0000256" key="5">
    <source>
        <dbReference type="ARBA" id="ARBA00022454"/>
    </source>
</evidence>
<dbReference type="InterPro" id="IPR035425">
    <property type="entry name" value="CENP-T/H4_C"/>
</dbReference>
<dbReference type="CDD" id="cd22920">
    <property type="entry name" value="HFD_CENP-T"/>
    <property type="match status" value="1"/>
</dbReference>
<dbReference type="FunFam" id="1.10.20.10:FF:000050">
    <property type="entry name" value="centromere protein T isoform X2"/>
    <property type="match status" value="1"/>
</dbReference>
<keyword evidence="10" id="KW-0238">DNA-binding</keyword>
<dbReference type="EMBL" id="JWIN03000009">
    <property type="protein sequence ID" value="KAB1274014.1"/>
    <property type="molecule type" value="Genomic_DNA"/>
</dbReference>
<dbReference type="GO" id="GO:0007059">
    <property type="term" value="P:chromosome segregation"/>
    <property type="evidence" value="ECO:0007669"/>
    <property type="project" value="TreeGrafter"/>
</dbReference>
<keyword evidence="6" id="KW-0597">Phosphoprotein</keyword>
<evidence type="ECO:0000256" key="16">
    <source>
        <dbReference type="SAM" id="MobiDB-lite"/>
    </source>
</evidence>
<evidence type="ECO:0000256" key="1">
    <source>
        <dbReference type="ARBA" id="ARBA00004123"/>
    </source>
</evidence>
<proteinExistence type="inferred from homology"/>
<dbReference type="InterPro" id="IPR009072">
    <property type="entry name" value="Histone-fold"/>
</dbReference>
<comment type="function">
    <text evidence="14">Component of the CENPA-NAC (nucleosome-associated) complex, a complex that plays a central role in assembly of kinetochore proteins, mitotic progression and chromosome segregation. The CENPA-NAC complex recruits the CENPA-CAD (nucleosome distal) complex and may be involved in incorporation of newly synthesized CENPA into centromeres. Part of a nucleosome-associated complex that binds specifically to histone H3-containing nucleosomes at the centromere, as opposed to nucleosomes containing CENPA. Component of the heterotetrameric CENP-T-W-S-X complex that binds and supercoils DNA, and plays an important role in kinetochore assembly. CENPT has a fundamental role in kinetochore assembly and function. It is one of the inner kinetochore proteins, with most further proteins binding downstream. Required for normal chromosome organization and normal progress through mitosis.</text>
</comment>
<dbReference type="Gene3D" id="1.10.20.10">
    <property type="entry name" value="Histone, subunit A"/>
    <property type="match status" value="1"/>
</dbReference>
<feature type="domain" description="Centromere kinetochore component CENP-T N-terminal" evidence="18">
    <location>
        <begin position="206"/>
        <end position="270"/>
    </location>
</feature>
<feature type="domain" description="Centromere kinetochore component CENP-T N-terminal" evidence="18">
    <location>
        <begin position="1"/>
        <end position="99"/>
    </location>
</feature>
<evidence type="ECO:0000256" key="9">
    <source>
        <dbReference type="ARBA" id="ARBA00022838"/>
    </source>
</evidence>
<evidence type="ECO:0000256" key="6">
    <source>
        <dbReference type="ARBA" id="ARBA00022553"/>
    </source>
</evidence>
<evidence type="ECO:0000256" key="3">
    <source>
        <dbReference type="ARBA" id="ARBA00010137"/>
    </source>
</evidence>
<evidence type="ECO:0000256" key="7">
    <source>
        <dbReference type="ARBA" id="ARBA00022618"/>
    </source>
</evidence>
<dbReference type="GO" id="GO:0005634">
    <property type="term" value="C:nucleus"/>
    <property type="evidence" value="ECO:0007669"/>
    <property type="project" value="UniProtKB-SubCell"/>
</dbReference>
<dbReference type="InterPro" id="IPR028255">
    <property type="entry name" value="CENP-T"/>
</dbReference>
<gene>
    <name evidence="19" type="ORF">Cadr_000011247</name>
</gene>